<dbReference type="PATRIC" id="fig|768679.9.peg.612"/>
<reference evidence="1 2" key="1">
    <citation type="journal article" date="2011" name="PLoS ONE">
        <title>The complete genome sequence of Thermoproteus tenax: a physiologically versatile member of the Crenarchaeota.</title>
        <authorList>
            <person name="Siebers B."/>
            <person name="Zaparty M."/>
            <person name="Raddatz G."/>
            <person name="Tjaden B."/>
            <person name="Albers S.V."/>
            <person name="Bell S.D."/>
            <person name="Blombach F."/>
            <person name="Kletzin A."/>
            <person name="Kyrpides N."/>
            <person name="Lanz C."/>
            <person name="Plagens A."/>
            <person name="Rampp M."/>
            <person name="Rosinus A."/>
            <person name="von Jan M."/>
            <person name="Makarova K.S."/>
            <person name="Klenk H.P."/>
            <person name="Schuster S.C."/>
            <person name="Hensel R."/>
        </authorList>
    </citation>
    <scope>NUCLEOTIDE SEQUENCE [LARGE SCALE GENOMIC DNA]</scope>
    <source>
        <strain evidence="2">ATCC 35583 / DSM 2078 / JCM 9277 / NBRC 100435 / Kra 1</strain>
    </source>
</reference>
<dbReference type="eggNOG" id="arCOG05701">
    <property type="taxonomic scope" value="Archaea"/>
</dbReference>
<keyword evidence="2" id="KW-1185">Reference proteome</keyword>
<dbReference type="HOGENOM" id="CLU_2313946_0_0_2"/>
<name>G4RNW7_THETK</name>
<evidence type="ECO:0000313" key="1">
    <source>
        <dbReference type="EMBL" id="CCC81261.1"/>
    </source>
</evidence>
<gene>
    <name evidence="1" type="ordered locus">TTX_0600</name>
</gene>
<evidence type="ECO:0000313" key="2">
    <source>
        <dbReference type="Proteomes" id="UP000002654"/>
    </source>
</evidence>
<dbReference type="STRING" id="768679.TTX_0600"/>
<accession>G4RNW7</accession>
<protein>
    <submittedName>
        <fullName evidence="1">Uncharacterized protein</fullName>
    </submittedName>
</protein>
<dbReference type="PaxDb" id="768679-TTX_0600"/>
<sequence length="99" mass="11389">MRVGASIYNRWRTLKLNVAYKYRCARNYMDLKALAKLVSSKVERSADLDALLSQYGVTLSFREKVKLIELLPDDISVVYDAVTDRFIVYKNLARSAHTV</sequence>
<dbReference type="Proteomes" id="UP000002654">
    <property type="component" value="Chromosome"/>
</dbReference>
<proteinExistence type="predicted"/>
<dbReference type="EMBL" id="FN869859">
    <property type="protein sequence ID" value="CCC81261.1"/>
    <property type="molecule type" value="Genomic_DNA"/>
</dbReference>
<dbReference type="KEGG" id="ttn:TTX_0600"/>
<dbReference type="AlphaFoldDB" id="G4RNW7"/>
<organism evidence="1 2">
    <name type="scientific">Thermoproteus tenax (strain ATCC 35583 / DSM 2078 / JCM 9277 / NBRC 100435 / Kra 1)</name>
    <dbReference type="NCBI Taxonomy" id="768679"/>
    <lineage>
        <taxon>Archaea</taxon>
        <taxon>Thermoproteota</taxon>
        <taxon>Thermoprotei</taxon>
        <taxon>Thermoproteales</taxon>
        <taxon>Thermoproteaceae</taxon>
        <taxon>Thermoproteus</taxon>
    </lineage>
</organism>